<dbReference type="EMBL" id="BSTX01000001">
    <property type="protein sequence ID" value="GLZ77788.1"/>
    <property type="molecule type" value="Genomic_DNA"/>
</dbReference>
<dbReference type="PANTHER" id="PTHR47359">
    <property type="entry name" value="PEPTIDOGLYCAN DL-ENDOPEPTIDASE CWLO"/>
    <property type="match status" value="1"/>
</dbReference>
<organism evidence="7 8">
    <name type="scientific">Actinorhabdospora filicis</name>
    <dbReference type="NCBI Taxonomy" id="1785913"/>
    <lineage>
        <taxon>Bacteria</taxon>
        <taxon>Bacillati</taxon>
        <taxon>Actinomycetota</taxon>
        <taxon>Actinomycetes</taxon>
        <taxon>Micromonosporales</taxon>
        <taxon>Micromonosporaceae</taxon>
        <taxon>Actinorhabdospora</taxon>
    </lineage>
</organism>
<gene>
    <name evidence="7" type="ORF">Afil01_25950</name>
</gene>
<keyword evidence="2" id="KW-0645">Protease</keyword>
<evidence type="ECO:0000256" key="1">
    <source>
        <dbReference type="ARBA" id="ARBA00007074"/>
    </source>
</evidence>
<dbReference type="Gene3D" id="3.90.1720.10">
    <property type="entry name" value="endopeptidase domain like (from Nostoc punctiforme)"/>
    <property type="match status" value="1"/>
</dbReference>
<dbReference type="Pfam" id="PF00877">
    <property type="entry name" value="NLPC_P60"/>
    <property type="match status" value="1"/>
</dbReference>
<feature type="domain" description="NlpC/P60" evidence="6">
    <location>
        <begin position="166"/>
        <end position="284"/>
    </location>
</feature>
<dbReference type="GO" id="GO:0006508">
    <property type="term" value="P:proteolysis"/>
    <property type="evidence" value="ECO:0007669"/>
    <property type="project" value="UniProtKB-KW"/>
</dbReference>
<proteinExistence type="inferred from homology"/>
<comment type="similarity">
    <text evidence="1">Belongs to the peptidase C40 family.</text>
</comment>
<keyword evidence="4" id="KW-0788">Thiol protease</keyword>
<keyword evidence="8" id="KW-1185">Reference proteome</keyword>
<feature type="coiled-coil region" evidence="5">
    <location>
        <begin position="15"/>
        <end position="49"/>
    </location>
</feature>
<dbReference type="PANTHER" id="PTHR47359:SF3">
    <property type="entry name" value="NLP_P60 DOMAIN-CONTAINING PROTEIN-RELATED"/>
    <property type="match status" value="1"/>
</dbReference>
<evidence type="ECO:0000256" key="2">
    <source>
        <dbReference type="ARBA" id="ARBA00022670"/>
    </source>
</evidence>
<evidence type="ECO:0000313" key="7">
    <source>
        <dbReference type="EMBL" id="GLZ77788.1"/>
    </source>
</evidence>
<reference evidence="7" key="1">
    <citation type="submission" date="2023-03" db="EMBL/GenBank/DDBJ databases">
        <title>Actinorhabdospora filicis NBRC 111898.</title>
        <authorList>
            <person name="Ichikawa N."/>
            <person name="Sato H."/>
            <person name="Tonouchi N."/>
        </authorList>
    </citation>
    <scope>NUCLEOTIDE SEQUENCE</scope>
    <source>
        <strain evidence="7">NBRC 111898</strain>
    </source>
</reference>
<name>A0A9W6SKR2_9ACTN</name>
<dbReference type="PROSITE" id="PS51935">
    <property type="entry name" value="NLPC_P60"/>
    <property type="match status" value="1"/>
</dbReference>
<dbReference type="Proteomes" id="UP001165079">
    <property type="component" value="Unassembled WGS sequence"/>
</dbReference>
<evidence type="ECO:0000313" key="8">
    <source>
        <dbReference type="Proteomes" id="UP001165079"/>
    </source>
</evidence>
<sequence length="284" mass="31310">MEAKYHDLEGLIEDYNKVNIEFTETKEKIADLEEKLKPFQEKLDVLYEEVGEIARNTYMGGAMSGMTAVLTTGSADTLADRMTLLDQITVDDHDAIAALNDAKSDLDEQKRVLDGLYATQSKQDEELRGKKETIETDLERLSGERDKAYRDSRGLGPGDFTPPYVPGKRGEVVRFALKQTGKPYVFAAAGPGGWDCSGLTLGAWSQVGVNLPHNAEAQWNMVQHISRDQLKPGDLVFYNGLSHVALYIGDGHIVHAATNNNNVQVTTIEKAATDYYGAGRIPGW</sequence>
<protein>
    <recommendedName>
        <fullName evidence="6">NlpC/P60 domain-containing protein</fullName>
    </recommendedName>
</protein>
<evidence type="ECO:0000256" key="5">
    <source>
        <dbReference type="SAM" id="Coils"/>
    </source>
</evidence>
<dbReference type="InterPro" id="IPR038765">
    <property type="entry name" value="Papain-like_cys_pep_sf"/>
</dbReference>
<keyword evidence="3" id="KW-0378">Hydrolase</keyword>
<comment type="caution">
    <text evidence="7">The sequence shown here is derived from an EMBL/GenBank/DDBJ whole genome shotgun (WGS) entry which is preliminary data.</text>
</comment>
<dbReference type="AlphaFoldDB" id="A0A9W6SKR2"/>
<evidence type="ECO:0000256" key="3">
    <source>
        <dbReference type="ARBA" id="ARBA00022801"/>
    </source>
</evidence>
<evidence type="ECO:0000256" key="4">
    <source>
        <dbReference type="ARBA" id="ARBA00022807"/>
    </source>
</evidence>
<accession>A0A9W6SKR2</accession>
<evidence type="ECO:0000259" key="6">
    <source>
        <dbReference type="PROSITE" id="PS51935"/>
    </source>
</evidence>
<dbReference type="InterPro" id="IPR000064">
    <property type="entry name" value="NLP_P60_dom"/>
</dbReference>
<dbReference type="GO" id="GO:0008234">
    <property type="term" value="F:cysteine-type peptidase activity"/>
    <property type="evidence" value="ECO:0007669"/>
    <property type="project" value="UniProtKB-KW"/>
</dbReference>
<dbReference type="SUPFAM" id="SSF54001">
    <property type="entry name" value="Cysteine proteinases"/>
    <property type="match status" value="1"/>
</dbReference>
<keyword evidence="5" id="KW-0175">Coiled coil</keyword>
<dbReference type="InterPro" id="IPR051794">
    <property type="entry name" value="PG_Endopeptidase_C40"/>
</dbReference>
<dbReference type="Gene3D" id="6.10.250.3150">
    <property type="match status" value="1"/>
</dbReference>